<feature type="transmembrane region" description="Helical" evidence="11">
    <location>
        <begin position="89"/>
        <end position="107"/>
    </location>
</feature>
<comment type="function">
    <text evidence="8">Plays a role in the transport of magnesium and cobalt ions.</text>
</comment>
<evidence type="ECO:0000256" key="11">
    <source>
        <dbReference type="SAM" id="Phobius"/>
    </source>
</evidence>
<dbReference type="SUPFAM" id="SSF56176">
    <property type="entry name" value="FAD-binding/transporter-associated domain-like"/>
    <property type="match status" value="1"/>
</dbReference>
<proteinExistence type="inferred from homology"/>
<dbReference type="EMBL" id="LR633967">
    <property type="protein sequence ID" value="VUX55322.1"/>
    <property type="molecule type" value="Genomic_DNA"/>
</dbReference>
<evidence type="ECO:0000256" key="8">
    <source>
        <dbReference type="ARBA" id="ARBA00037273"/>
    </source>
</evidence>
<keyword evidence="6 10" id="KW-0129">CBS domain</keyword>
<dbReference type="FunFam" id="3.10.580.10:FF:000002">
    <property type="entry name" value="Magnesium/cobalt efflux protein CorC"/>
    <property type="match status" value="1"/>
</dbReference>
<comment type="subcellular location">
    <subcellularLocation>
        <location evidence="1">Membrane</location>
        <topology evidence="1">Multi-pass membrane protein</topology>
    </subcellularLocation>
</comment>
<evidence type="ECO:0000313" key="13">
    <source>
        <dbReference type="EMBL" id="VUX55322.1"/>
    </source>
</evidence>
<keyword evidence="3 11" id="KW-0812">Transmembrane</keyword>
<dbReference type="InterPro" id="IPR036318">
    <property type="entry name" value="FAD-bd_PCMH-like_sf"/>
</dbReference>
<evidence type="ECO:0000256" key="2">
    <source>
        <dbReference type="ARBA" id="ARBA00006337"/>
    </source>
</evidence>
<dbReference type="SMART" id="SM01091">
    <property type="entry name" value="CorC_HlyC"/>
    <property type="match status" value="1"/>
</dbReference>
<dbReference type="PANTHER" id="PTHR22777">
    <property type="entry name" value="HEMOLYSIN-RELATED"/>
    <property type="match status" value="1"/>
</dbReference>
<evidence type="ECO:0000259" key="12">
    <source>
        <dbReference type="PROSITE" id="PS51371"/>
    </source>
</evidence>
<dbReference type="AlphaFoldDB" id="A0A7D9D2D5"/>
<sequence length="410" mass="45031">MQVFIAAVSLALIVSFLCSIFESVLLSINNAQVEAHTQQDKRSGQLLKEFKHRIDMPIAAILITNTIAHTVGTAVAGATYEDAFSTDTLWIFTIVFTTAVLLFTEIIPKTLGITHAVRLATPVAYGIHALVVALRPLVLLSGGVSRSLRGGKDVPVTSLEEIRLLAAIGRTEGVVGVQTAAIIVGASRLRELTASDVMLPRKQVVYLSANLSRQRLLRIMKQSGHSRFPFSPTNLLDQVSGVVMAKELLFQLQENSDETIDWSRLVYEPIFVPETAPLNSLLRTFKEARRHMAIVVDEYGDVQGIVTFEDVLEEIVGDIFDESDRPIEDLWSQDDGSLHALGTIELRHLCGHLGVKLPSDTEVTRLGGLVTELLGRIPVKGDTVEWNDCYLEVLSASQWSAELVSVKKKV</sequence>
<feature type="domain" description="CBS" evidence="12">
    <location>
        <begin position="198"/>
        <end position="258"/>
    </location>
</feature>
<evidence type="ECO:0000256" key="9">
    <source>
        <dbReference type="ARBA" id="ARBA00040729"/>
    </source>
</evidence>
<accession>A0A7D9D2D5</accession>
<dbReference type="Pfam" id="PF00571">
    <property type="entry name" value="CBS"/>
    <property type="match status" value="1"/>
</dbReference>
<keyword evidence="5 11" id="KW-1133">Transmembrane helix</keyword>
<keyword evidence="7 11" id="KW-0472">Membrane</keyword>
<reference evidence="13" key="1">
    <citation type="submission" date="2019-07" db="EMBL/GenBank/DDBJ databases">
        <authorList>
            <person name="Weber M."/>
            <person name="Kostadinov I."/>
            <person name="Kostadinov D I."/>
        </authorList>
    </citation>
    <scope>NUCLEOTIDE SEQUENCE</scope>
    <source>
        <strain evidence="13">Gfbio:sag-sample-m06:053724c1-46a9-4a36-b237-ea2bf867836b</strain>
    </source>
</reference>
<dbReference type="SUPFAM" id="SSF54631">
    <property type="entry name" value="CBS-domain pair"/>
    <property type="match status" value="1"/>
</dbReference>
<evidence type="ECO:0000256" key="3">
    <source>
        <dbReference type="ARBA" id="ARBA00022692"/>
    </source>
</evidence>
<feature type="transmembrane region" description="Helical" evidence="11">
    <location>
        <begin position="119"/>
        <end position="140"/>
    </location>
</feature>
<evidence type="ECO:0000256" key="6">
    <source>
        <dbReference type="ARBA" id="ARBA00023122"/>
    </source>
</evidence>
<feature type="domain" description="CBS" evidence="12">
    <location>
        <begin position="265"/>
        <end position="322"/>
    </location>
</feature>
<evidence type="ECO:0000256" key="10">
    <source>
        <dbReference type="PROSITE-ProRule" id="PRU00703"/>
    </source>
</evidence>
<dbReference type="CDD" id="cd04590">
    <property type="entry name" value="CBS_pair_CorC_HlyC_assoc"/>
    <property type="match status" value="1"/>
</dbReference>
<dbReference type="InterPro" id="IPR016169">
    <property type="entry name" value="FAD-bd_PCMH_sub2"/>
</dbReference>
<dbReference type="InterPro" id="IPR000644">
    <property type="entry name" value="CBS_dom"/>
</dbReference>
<dbReference type="Pfam" id="PF01595">
    <property type="entry name" value="CNNM"/>
    <property type="match status" value="1"/>
</dbReference>
<dbReference type="Pfam" id="PF03471">
    <property type="entry name" value="CorC_HlyC"/>
    <property type="match status" value="1"/>
</dbReference>
<evidence type="ECO:0000256" key="1">
    <source>
        <dbReference type="ARBA" id="ARBA00004141"/>
    </source>
</evidence>
<gene>
    <name evidence="13" type="ORF">JTBM06_V1_10042</name>
</gene>
<keyword evidence="4" id="KW-0677">Repeat</keyword>
<evidence type="ECO:0000256" key="4">
    <source>
        <dbReference type="ARBA" id="ARBA00022737"/>
    </source>
</evidence>
<dbReference type="PROSITE" id="PS51371">
    <property type="entry name" value="CBS"/>
    <property type="match status" value="2"/>
</dbReference>
<organism evidence="13">
    <name type="scientific">uncultured Woeseiaceae bacterium</name>
    <dbReference type="NCBI Taxonomy" id="1983305"/>
    <lineage>
        <taxon>Bacteria</taxon>
        <taxon>Pseudomonadati</taxon>
        <taxon>Pseudomonadota</taxon>
        <taxon>Gammaproteobacteria</taxon>
        <taxon>Woeseiales</taxon>
        <taxon>Woeseiaceae</taxon>
        <taxon>environmental samples</taxon>
    </lineage>
</organism>
<comment type="similarity">
    <text evidence="2">Belongs to the UPF0053 family.</text>
</comment>
<dbReference type="InterPro" id="IPR046342">
    <property type="entry name" value="CBS_dom_sf"/>
</dbReference>
<dbReference type="InterPro" id="IPR044751">
    <property type="entry name" value="Ion_transp-like_CBS"/>
</dbReference>
<feature type="transmembrane region" description="Helical" evidence="11">
    <location>
        <begin position="59"/>
        <end position="77"/>
    </location>
</feature>
<dbReference type="Gene3D" id="3.10.580.10">
    <property type="entry name" value="CBS-domain"/>
    <property type="match status" value="1"/>
</dbReference>
<dbReference type="Gene3D" id="3.30.465.10">
    <property type="match status" value="1"/>
</dbReference>
<dbReference type="SMART" id="SM00116">
    <property type="entry name" value="CBS"/>
    <property type="match status" value="2"/>
</dbReference>
<evidence type="ECO:0000256" key="7">
    <source>
        <dbReference type="ARBA" id="ARBA00023136"/>
    </source>
</evidence>
<dbReference type="InterPro" id="IPR005170">
    <property type="entry name" value="Transptr-assoc_dom"/>
</dbReference>
<dbReference type="GO" id="GO:0050660">
    <property type="term" value="F:flavin adenine dinucleotide binding"/>
    <property type="evidence" value="ECO:0007669"/>
    <property type="project" value="InterPro"/>
</dbReference>
<dbReference type="InterPro" id="IPR002550">
    <property type="entry name" value="CNNM"/>
</dbReference>
<protein>
    <recommendedName>
        <fullName evidence="9">Magnesium and cobalt efflux protein CorC</fullName>
    </recommendedName>
</protein>
<name>A0A7D9D2D5_9GAMM</name>
<dbReference type="GO" id="GO:0005886">
    <property type="term" value="C:plasma membrane"/>
    <property type="evidence" value="ECO:0007669"/>
    <property type="project" value="TreeGrafter"/>
</dbReference>
<evidence type="ECO:0000256" key="5">
    <source>
        <dbReference type="ARBA" id="ARBA00022989"/>
    </source>
</evidence>
<dbReference type="PANTHER" id="PTHR22777:SF4">
    <property type="entry name" value="UPF0053 PROTEIN SLL1254"/>
    <property type="match status" value="1"/>
</dbReference>